<dbReference type="PROSITE" id="PS51257">
    <property type="entry name" value="PROKAR_LIPOPROTEIN"/>
    <property type="match status" value="1"/>
</dbReference>
<sequence length="474" mass="55738">MYMKYYLLFFLIGVIFSFGCNSSKKDQKGIFIGGQIMNPNNPYFVLSKGTKTIDTLFLDQNNQFGKKLENLEPGIYSFTHPPENQIMYLEPGDSILVWLNTMQFDESLNFSGPGSSKSSFLLEMFLSNEQNNDMMLSYYKINPTKFAGITDSIKKSRRNKLNTLNEKEQFSEAFRELAYNTINYDFYHLRERYTFLVKKYYNELAQQIPDDFNSYRKDLNFNNSQLKEYYGYLNFIEDHLRTRSIENCLDNFDTNSNCFELHSVPNIRYRINLADSLIEKEEIKSIFINRLAIQGITFSDNAEKIDGILNILKEIKFNGEKLPELQEMAKIQKRLLPGNNIGELPLINFKDEMVRLKDISNKPIVTYHWSLDVPEHYKWQHDIIRSLKEKYPELEFVGINIDKGSKQAWKNIVKAYNMDQTREYKLSTIDIDINLLKNYLNKLIFLDSRGNIINGKAQLNTPNFERQILEFLNN</sequence>
<reference evidence="1 2" key="1">
    <citation type="submission" date="2020-12" db="EMBL/GenBank/DDBJ databases">
        <title>Salegentibacter orientalis sp. nov., isolated from costal sediment.</title>
        <authorList>
            <person name="Lian F.-B."/>
        </authorList>
    </citation>
    <scope>NUCLEOTIDE SEQUENCE [LARGE SCALE GENOMIC DNA]</scope>
    <source>
        <strain evidence="1 2">F60176</strain>
    </source>
</reference>
<accession>A0ABS0TFR6</accession>
<dbReference type="Gene3D" id="3.40.30.10">
    <property type="entry name" value="Glutaredoxin"/>
    <property type="match status" value="1"/>
</dbReference>
<dbReference type="Proteomes" id="UP000635665">
    <property type="component" value="Unassembled WGS sequence"/>
</dbReference>
<evidence type="ECO:0000313" key="2">
    <source>
        <dbReference type="Proteomes" id="UP000635665"/>
    </source>
</evidence>
<proteinExistence type="predicted"/>
<dbReference type="InterPro" id="IPR036249">
    <property type="entry name" value="Thioredoxin-like_sf"/>
</dbReference>
<evidence type="ECO:0008006" key="3">
    <source>
        <dbReference type="Google" id="ProtNLM"/>
    </source>
</evidence>
<evidence type="ECO:0000313" key="1">
    <source>
        <dbReference type="EMBL" id="MBI6119899.1"/>
    </source>
</evidence>
<organism evidence="1 2">
    <name type="scientific">Salegentibacter maritimus</name>
    <dbReference type="NCBI Taxonomy" id="2794347"/>
    <lineage>
        <taxon>Bacteria</taxon>
        <taxon>Pseudomonadati</taxon>
        <taxon>Bacteroidota</taxon>
        <taxon>Flavobacteriia</taxon>
        <taxon>Flavobacteriales</taxon>
        <taxon>Flavobacteriaceae</taxon>
        <taxon>Salegentibacter</taxon>
    </lineage>
</organism>
<dbReference type="EMBL" id="JAEHNY010000006">
    <property type="protein sequence ID" value="MBI6119899.1"/>
    <property type="molecule type" value="Genomic_DNA"/>
</dbReference>
<dbReference type="SUPFAM" id="SSF52833">
    <property type="entry name" value="Thioredoxin-like"/>
    <property type="match status" value="1"/>
</dbReference>
<keyword evidence="2" id="KW-1185">Reference proteome</keyword>
<protein>
    <recommendedName>
        <fullName evidence="3">Thioredoxin domain-containing protein</fullName>
    </recommendedName>
</protein>
<name>A0ABS0TFR6_9FLAO</name>
<comment type="caution">
    <text evidence="1">The sequence shown here is derived from an EMBL/GenBank/DDBJ whole genome shotgun (WGS) entry which is preliminary data.</text>
</comment>
<gene>
    <name evidence="1" type="ORF">I6U50_07675</name>
</gene>